<dbReference type="Proteomes" id="UP000034616">
    <property type="component" value="Unassembled WGS sequence"/>
</dbReference>
<gene>
    <name evidence="1" type="ORF">UU35_C0006G0009</name>
</gene>
<protein>
    <submittedName>
        <fullName evidence="1">Uncharacterized protein</fullName>
    </submittedName>
</protein>
<dbReference type="Gene3D" id="3.40.50.1000">
    <property type="entry name" value="HAD superfamily/HAD-like"/>
    <property type="match status" value="1"/>
</dbReference>
<reference evidence="1 2" key="1">
    <citation type="journal article" date="2015" name="Nature">
        <title>rRNA introns, odd ribosomes, and small enigmatic genomes across a large radiation of phyla.</title>
        <authorList>
            <person name="Brown C.T."/>
            <person name="Hug L.A."/>
            <person name="Thomas B.C."/>
            <person name="Sharon I."/>
            <person name="Castelle C.J."/>
            <person name="Singh A."/>
            <person name="Wilkins M.J."/>
            <person name="Williams K.H."/>
            <person name="Banfield J.F."/>
        </authorList>
    </citation>
    <scope>NUCLEOTIDE SEQUENCE [LARGE SCALE GENOMIC DNA]</scope>
</reference>
<evidence type="ECO:0000313" key="1">
    <source>
        <dbReference type="EMBL" id="KKR87056.1"/>
    </source>
</evidence>
<name>A0A0G0UHR3_9BACT</name>
<proteinExistence type="predicted"/>
<dbReference type="EMBL" id="LCAH01000006">
    <property type="protein sequence ID" value="KKR87056.1"/>
    <property type="molecule type" value="Genomic_DNA"/>
</dbReference>
<sequence>MKKAIETMKILIFTEGTIFMHMAGVGRTREERVKQVKDKETSVYDFVSYVPIGNVVEKLNGWKEQGAEIAYLTSRQNFEEVEIIHTLLFKYKFPQGELFFRKQGEEYKDVAERFMPDILIEDDCESIGGSLEMTYTNIDSEKKKKIKSVSVKEFGGMDHLPDNIQEFS</sequence>
<evidence type="ECO:0000313" key="2">
    <source>
        <dbReference type="Proteomes" id="UP000034616"/>
    </source>
</evidence>
<organism evidence="1 2">
    <name type="scientific">Candidatus Uhrbacteria bacterium GW2011_GWC2_41_11</name>
    <dbReference type="NCBI Taxonomy" id="1618985"/>
    <lineage>
        <taxon>Bacteria</taxon>
        <taxon>Candidatus Uhriibacteriota</taxon>
    </lineage>
</organism>
<dbReference type="AlphaFoldDB" id="A0A0G0UHR3"/>
<dbReference type="InterPro" id="IPR023214">
    <property type="entry name" value="HAD_sf"/>
</dbReference>
<accession>A0A0G0UHR3</accession>
<comment type="caution">
    <text evidence="1">The sequence shown here is derived from an EMBL/GenBank/DDBJ whole genome shotgun (WGS) entry which is preliminary data.</text>
</comment>